<dbReference type="GeneID" id="42856515"/>
<accession>A0A0D8J180</accession>
<reference evidence="1" key="1">
    <citation type="submission" date="2015-02" db="EMBL/GenBank/DDBJ databases">
        <title>A novel member of the family Ruminococcaceae isolated from human feces.</title>
        <authorList>
            <person name="Shkoporov A.N."/>
            <person name="Chaplin A.V."/>
            <person name="Motuzova O.V."/>
            <person name="Kafarskaia L.I."/>
            <person name="Khokhlova E.V."/>
            <person name="Efimov B.A."/>
        </authorList>
    </citation>
    <scope>NUCLEOTIDE SEQUENCE [LARGE SCALE GENOMIC DNA]</scope>
    <source>
        <strain evidence="1">585-1</strain>
    </source>
</reference>
<dbReference type="AlphaFoldDB" id="A0A0D8J180"/>
<dbReference type="Proteomes" id="UP000032483">
    <property type="component" value="Unassembled WGS sequence"/>
</dbReference>
<name>A0A0D8J180_9FIRM</name>
<evidence type="ECO:0000313" key="1">
    <source>
        <dbReference type="EMBL" id="KJF40291.1"/>
    </source>
</evidence>
<gene>
    <name evidence="1" type="ORF">TQ39_07845</name>
</gene>
<keyword evidence="2" id="KW-1185">Reference proteome</keyword>
<dbReference type="EMBL" id="JXXK01000008">
    <property type="protein sequence ID" value="KJF40291.1"/>
    <property type="molecule type" value="Genomic_DNA"/>
</dbReference>
<protein>
    <submittedName>
        <fullName evidence="1">Uncharacterized protein</fullName>
    </submittedName>
</protein>
<sequence>MEEKDSLAVYYGKNFWTAPQGAPAQAVPVDWQFTWAGHLCRIPALYVSDAGLTLDVLLFLDSGAVRTFCKKYAGVDGERLTPLEERMLEGERPIPEASFSPRLINGLPVEPCASSSFTWVPFVRRERPDAAVDAVRAAYASLCLPGDCYVCHRVHAPWPRGMQTAVKSLSLEVAAGPRWMPVGREFAVNEVSAAACAVPFAHPATGAKHTLYVNELAFLHRGPTPRLPQLEEGWLPVIAYEIVPPLPAGEEPELMETGLPPIECTGPVGVALSDSGPGPHGTKPRAACGWLRGAQGGAVHMALAGIHAQRGSSLRYSFEV</sequence>
<dbReference type="RefSeq" id="WP_050005143.1">
    <property type="nucleotide sequence ID" value="NZ_JAFHCG010000002.1"/>
</dbReference>
<comment type="caution">
    <text evidence="1">The sequence shown here is derived from an EMBL/GenBank/DDBJ whole genome shotgun (WGS) entry which is preliminary data.</text>
</comment>
<organism evidence="1 2">
    <name type="scientific">Ruthenibacterium lactatiformans</name>
    <dbReference type="NCBI Taxonomy" id="1550024"/>
    <lineage>
        <taxon>Bacteria</taxon>
        <taxon>Bacillati</taxon>
        <taxon>Bacillota</taxon>
        <taxon>Clostridia</taxon>
        <taxon>Eubacteriales</taxon>
        <taxon>Oscillospiraceae</taxon>
        <taxon>Ruthenibacterium</taxon>
    </lineage>
</organism>
<proteinExistence type="predicted"/>
<evidence type="ECO:0000313" key="2">
    <source>
        <dbReference type="Proteomes" id="UP000032483"/>
    </source>
</evidence>